<evidence type="ECO:0000256" key="9">
    <source>
        <dbReference type="ARBA" id="ARBA00023134"/>
    </source>
</evidence>
<keyword evidence="6" id="KW-0547">Nucleotide-binding</keyword>
<evidence type="ECO:0000256" key="2">
    <source>
        <dbReference type="ARBA" id="ARBA00008531"/>
    </source>
</evidence>
<evidence type="ECO:0000256" key="6">
    <source>
        <dbReference type="ARBA" id="ARBA00022741"/>
    </source>
</evidence>
<dbReference type="GO" id="GO:0005525">
    <property type="term" value="F:GTP binding"/>
    <property type="evidence" value="ECO:0007669"/>
    <property type="project" value="UniProtKB-UniRule"/>
</dbReference>
<dbReference type="Gene3D" id="3.40.50.300">
    <property type="entry name" value="P-loop containing nucleotide triphosphate hydrolases"/>
    <property type="match status" value="1"/>
</dbReference>
<evidence type="ECO:0000256" key="3">
    <source>
        <dbReference type="ARBA" id="ARBA00014919"/>
    </source>
</evidence>
<evidence type="ECO:0000256" key="11">
    <source>
        <dbReference type="ARBA" id="ARBA00023225"/>
    </source>
</evidence>
<keyword evidence="10" id="KW-0472">Membrane</keyword>
<dbReference type="InterPro" id="IPR027417">
    <property type="entry name" value="P-loop_NTPase"/>
</dbReference>
<dbReference type="PANTHER" id="PTHR43134:SF3">
    <property type="entry name" value="FLAGELLAR BIOSYNTHESIS PROTEIN FLHF"/>
    <property type="match status" value="1"/>
</dbReference>
<evidence type="ECO:0000256" key="5">
    <source>
        <dbReference type="ARBA" id="ARBA00022475"/>
    </source>
</evidence>
<keyword evidence="7" id="KW-1005">Bacterial flagellum biogenesis</keyword>
<organism evidence="16 17">
    <name type="scientific">Aliidiomarina shirensis</name>
    <dbReference type="NCBI Taxonomy" id="1048642"/>
    <lineage>
        <taxon>Bacteria</taxon>
        <taxon>Pseudomonadati</taxon>
        <taxon>Pseudomonadota</taxon>
        <taxon>Gammaproteobacteria</taxon>
        <taxon>Alteromonadales</taxon>
        <taxon>Idiomarinaceae</taxon>
        <taxon>Aliidiomarina</taxon>
    </lineage>
</organism>
<dbReference type="SUPFAM" id="SSF52540">
    <property type="entry name" value="P-loop containing nucleoside triphosphate hydrolases"/>
    <property type="match status" value="1"/>
</dbReference>
<dbReference type="GO" id="GO:0006614">
    <property type="term" value="P:SRP-dependent cotranslational protein targeting to membrane"/>
    <property type="evidence" value="ECO:0007669"/>
    <property type="project" value="UniProtKB-UniRule"/>
</dbReference>
<comment type="caution">
    <text evidence="16">The sequence shown here is derived from an EMBL/GenBank/DDBJ whole genome shotgun (WGS) entry which is preliminary data.</text>
</comment>
<dbReference type="InterPro" id="IPR020006">
    <property type="entry name" value="FlhF"/>
</dbReference>
<keyword evidence="5" id="KW-1003">Cell membrane</keyword>
<comment type="function">
    <text evidence="12">Necessary for flagellar biosynthesis. May be involved in translocation of the flagellum.</text>
</comment>
<evidence type="ECO:0000256" key="10">
    <source>
        <dbReference type="ARBA" id="ARBA00023136"/>
    </source>
</evidence>
<dbReference type="EMBL" id="PIPP01000005">
    <property type="protein sequence ID" value="RUO36035.1"/>
    <property type="molecule type" value="Genomic_DNA"/>
</dbReference>
<dbReference type="Pfam" id="PF00448">
    <property type="entry name" value="SRP54"/>
    <property type="match status" value="1"/>
</dbReference>
<keyword evidence="8" id="KW-0653">Protein transport</keyword>
<sequence>MSVRRYFGANNRDAMRQVRESLGPDAMILSSRQLDDGYEILAMAEDALDEKVAQADSPAPNDFAALAQRLLSEVQEMRSMLNNQQKKAAPAIHPIREMVNILQAAGFGTELIRELASVMPKKCTDVSAWLHEQLQQRIQLPNFPAELFTDGVIALVGPTGVGKTTTTAKLAAHYVMQFGPEQLLLVTTDGYRVGAREQLKIYAGLLDVDMHALEEGEKLDVLQDKMRGKKLVLIDTVGMSQRDQRLTQRIADLQTGTQSAAKTRLVLVLNSASQRENLDEVVQLFQKMAKQTNMLINDCIISKVDESVRLGGAIDVLIRHGLILHFVSNGQRVPEDLELPDTTNLVNLALNSAAAEYAEFSQWLANYNAESNTPSRASSGTLQAQGKTLASLYDQLRNDLPGFANVEELLAIAEAPATQQSTALDQWFANVAKITEGVRPASMHWARPKPVAGVKWHLANLPANSSSCLLPLPIALADGKERDITEISASLGIQQHIFQMLPTEQELNWLQDKQWVAVINRNQRVYVGSADDRLAALSLRQKMQKSSTSPMQYRGEAAKLSLGFITVRLSRGGGEYRLWYGELNASSRNADLVRRFWLTPVTLPEENAKGLIIGQLLGDEAASLTRQAFGLLQKSGYDHCSQPVLVALATSLAASAIHVEHSMLPAFNTARQRLLSLPGKRGKANAQKILAGLIHLLEATVAMQIMSAAGVRSE</sequence>
<dbReference type="NCBIfam" id="TIGR03499">
    <property type="entry name" value="FlhF"/>
    <property type="match status" value="1"/>
</dbReference>
<dbReference type="GO" id="GO:0003924">
    <property type="term" value="F:GTPase activity"/>
    <property type="evidence" value="ECO:0007669"/>
    <property type="project" value="UniProtKB-UniRule"/>
</dbReference>
<dbReference type="CDD" id="cd17873">
    <property type="entry name" value="FlhF"/>
    <property type="match status" value="1"/>
</dbReference>
<dbReference type="FunFam" id="3.40.50.300:FF:000695">
    <property type="entry name" value="Flagellar biosynthesis regulator FlhF"/>
    <property type="match status" value="1"/>
</dbReference>
<keyword evidence="4" id="KW-0813">Transport</keyword>
<evidence type="ECO:0000256" key="7">
    <source>
        <dbReference type="ARBA" id="ARBA00022795"/>
    </source>
</evidence>
<evidence type="ECO:0000256" key="8">
    <source>
        <dbReference type="ARBA" id="ARBA00022927"/>
    </source>
</evidence>
<evidence type="ECO:0000259" key="14">
    <source>
        <dbReference type="SMART" id="SM00382"/>
    </source>
</evidence>
<evidence type="ECO:0000313" key="16">
    <source>
        <dbReference type="EMBL" id="RUO36035.1"/>
    </source>
</evidence>
<dbReference type="SMART" id="SM00962">
    <property type="entry name" value="SRP54"/>
    <property type="match status" value="1"/>
</dbReference>
<dbReference type="InterPro" id="IPR047040">
    <property type="entry name" value="FlhF__GTPase_dom"/>
</dbReference>
<reference evidence="17" key="1">
    <citation type="journal article" date="2018" name="Front. Microbiol.">
        <title>Genome-Based Analysis Reveals the Taxonomy and Diversity of the Family Idiomarinaceae.</title>
        <authorList>
            <person name="Liu Y."/>
            <person name="Lai Q."/>
            <person name="Shao Z."/>
        </authorList>
    </citation>
    <scope>NUCLEOTIDE SEQUENCE [LARGE SCALE GENOMIC DNA]</scope>
    <source>
        <strain evidence="17">AIS</strain>
    </source>
</reference>
<evidence type="ECO:0000256" key="12">
    <source>
        <dbReference type="ARBA" id="ARBA00025337"/>
    </source>
</evidence>
<evidence type="ECO:0000256" key="13">
    <source>
        <dbReference type="NCBIfam" id="TIGR03499"/>
    </source>
</evidence>
<dbReference type="GO" id="GO:0015031">
    <property type="term" value="P:protein transport"/>
    <property type="evidence" value="ECO:0007669"/>
    <property type="project" value="UniProtKB-KW"/>
</dbReference>
<name>A0A432WQI3_9GAMM</name>
<protein>
    <recommendedName>
        <fullName evidence="3 13">Flagellar biosynthesis protein FlhF</fullName>
    </recommendedName>
</protein>
<keyword evidence="11" id="KW-1006">Bacterial flagellum protein export</keyword>
<dbReference type="Proteomes" id="UP000286934">
    <property type="component" value="Unassembled WGS sequence"/>
</dbReference>
<dbReference type="SMART" id="SM00382">
    <property type="entry name" value="AAA"/>
    <property type="match status" value="1"/>
</dbReference>
<feature type="domain" description="AAA+ ATPase" evidence="14">
    <location>
        <begin position="149"/>
        <end position="289"/>
    </location>
</feature>
<comment type="subcellular location">
    <subcellularLocation>
        <location evidence="1">Cell membrane</location>
        <topology evidence="1">Peripheral membrane protein</topology>
        <orientation evidence="1">Cytoplasmic side</orientation>
    </subcellularLocation>
</comment>
<keyword evidence="16" id="KW-0969">Cilium</keyword>
<dbReference type="InterPro" id="IPR003593">
    <property type="entry name" value="AAA+_ATPase"/>
</dbReference>
<accession>A0A432WQI3</accession>
<dbReference type="PANTHER" id="PTHR43134">
    <property type="entry name" value="SIGNAL RECOGNITION PARTICLE RECEPTOR SUBUNIT ALPHA"/>
    <property type="match status" value="1"/>
</dbReference>
<evidence type="ECO:0000256" key="1">
    <source>
        <dbReference type="ARBA" id="ARBA00004413"/>
    </source>
</evidence>
<evidence type="ECO:0000259" key="15">
    <source>
        <dbReference type="SMART" id="SM00962"/>
    </source>
</evidence>
<dbReference type="InterPro" id="IPR000897">
    <property type="entry name" value="SRP54_GTPase_dom"/>
</dbReference>
<dbReference type="RefSeq" id="WP_126808534.1">
    <property type="nucleotide sequence ID" value="NZ_PIPP01000005.1"/>
</dbReference>
<evidence type="ECO:0000313" key="17">
    <source>
        <dbReference type="Proteomes" id="UP000286934"/>
    </source>
</evidence>
<proteinExistence type="inferred from homology"/>
<dbReference type="GO" id="GO:0005886">
    <property type="term" value="C:plasma membrane"/>
    <property type="evidence" value="ECO:0007669"/>
    <property type="project" value="UniProtKB-SubCell"/>
</dbReference>
<dbReference type="OrthoDB" id="9778554at2"/>
<dbReference type="GO" id="GO:0044781">
    <property type="term" value="P:bacterial-type flagellum organization"/>
    <property type="evidence" value="ECO:0007669"/>
    <property type="project" value="UniProtKB-UniRule"/>
</dbReference>
<feature type="domain" description="SRP54-type proteins GTP-binding" evidence="15">
    <location>
        <begin position="150"/>
        <end position="351"/>
    </location>
</feature>
<gene>
    <name evidence="16" type="primary">flhF</name>
    <name evidence="16" type="ORF">CWE13_10895</name>
</gene>
<comment type="similarity">
    <text evidence="2">Belongs to the GTP-binding SRP family.</text>
</comment>
<dbReference type="AlphaFoldDB" id="A0A432WQI3"/>
<evidence type="ECO:0000256" key="4">
    <source>
        <dbReference type="ARBA" id="ARBA00022448"/>
    </source>
</evidence>
<keyword evidence="17" id="KW-1185">Reference proteome</keyword>
<dbReference type="GO" id="GO:0005047">
    <property type="term" value="F:signal recognition particle binding"/>
    <property type="evidence" value="ECO:0007669"/>
    <property type="project" value="TreeGrafter"/>
</dbReference>
<keyword evidence="9" id="KW-0342">GTP-binding</keyword>
<keyword evidence="16" id="KW-0282">Flagellum</keyword>
<keyword evidence="16" id="KW-0966">Cell projection</keyword>